<feature type="compositionally biased region" description="Basic residues" evidence="9">
    <location>
        <begin position="316"/>
        <end position="325"/>
    </location>
</feature>
<dbReference type="GO" id="GO:0005886">
    <property type="term" value="C:plasma membrane"/>
    <property type="evidence" value="ECO:0007669"/>
    <property type="project" value="UniProtKB-SubCell"/>
</dbReference>
<evidence type="ECO:0000256" key="8">
    <source>
        <dbReference type="PROSITE-ProRule" id="PRU00284"/>
    </source>
</evidence>
<dbReference type="InterPro" id="IPR033480">
    <property type="entry name" value="sCache_2"/>
</dbReference>
<comment type="subcellular location">
    <subcellularLocation>
        <location evidence="1">Cell membrane</location>
        <topology evidence="1">Multi-pass membrane protein</topology>
    </subcellularLocation>
</comment>
<dbReference type="CDD" id="cd11386">
    <property type="entry name" value="MCP_signal"/>
    <property type="match status" value="1"/>
</dbReference>
<feature type="compositionally biased region" description="Basic residues" evidence="9">
    <location>
        <begin position="538"/>
        <end position="553"/>
    </location>
</feature>
<evidence type="ECO:0000313" key="13">
    <source>
        <dbReference type="EMBL" id="GEU28302.1"/>
    </source>
</evidence>
<dbReference type="InterPro" id="IPR013766">
    <property type="entry name" value="Thioredoxin_domain"/>
</dbReference>
<feature type="compositionally biased region" description="Polar residues" evidence="9">
    <location>
        <begin position="649"/>
        <end position="664"/>
    </location>
</feature>
<feature type="compositionally biased region" description="Basic and acidic residues" evidence="9">
    <location>
        <begin position="21"/>
        <end position="34"/>
    </location>
</feature>
<dbReference type="SUPFAM" id="SSF52833">
    <property type="entry name" value="Thioredoxin-like"/>
    <property type="match status" value="1"/>
</dbReference>
<feature type="compositionally biased region" description="Low complexity" evidence="9">
    <location>
        <begin position="776"/>
        <end position="785"/>
    </location>
</feature>
<evidence type="ECO:0000256" key="6">
    <source>
        <dbReference type="ARBA" id="ARBA00023136"/>
    </source>
</evidence>
<dbReference type="InterPro" id="IPR051310">
    <property type="entry name" value="MCP_chemotaxis"/>
</dbReference>
<dbReference type="GO" id="GO:0006935">
    <property type="term" value="P:chemotaxis"/>
    <property type="evidence" value="ECO:0007669"/>
    <property type="project" value="InterPro"/>
</dbReference>
<feature type="region of interest" description="Disordered" evidence="9">
    <location>
        <begin position="5337"/>
        <end position="5356"/>
    </location>
</feature>
<feature type="region of interest" description="Disordered" evidence="9">
    <location>
        <begin position="887"/>
        <end position="928"/>
    </location>
</feature>
<dbReference type="Pfam" id="PF13899">
    <property type="entry name" value="Thioredoxin_7"/>
    <property type="match status" value="1"/>
</dbReference>
<dbReference type="Gene3D" id="3.40.30.10">
    <property type="entry name" value="Glutaredoxin"/>
    <property type="match status" value="1"/>
</dbReference>
<comment type="caution">
    <text evidence="13">The sequence shown here is derived from an EMBL/GenBank/DDBJ whole genome shotgun (WGS) entry which is preliminary data.</text>
</comment>
<feature type="compositionally biased region" description="Basic and acidic residues" evidence="9">
    <location>
        <begin position="160"/>
        <end position="170"/>
    </location>
</feature>
<feature type="compositionally biased region" description="Basic and acidic residues" evidence="9">
    <location>
        <begin position="5826"/>
        <end position="5835"/>
    </location>
</feature>
<keyword evidence="2" id="KW-1003">Cell membrane</keyword>
<dbReference type="PROSITE" id="PS50111">
    <property type="entry name" value="CHEMOTAXIS_TRANSDUC_2"/>
    <property type="match status" value="1"/>
</dbReference>
<dbReference type="PRINTS" id="PR00260">
    <property type="entry name" value="CHEMTRNSDUCR"/>
</dbReference>
<feature type="region of interest" description="Disordered" evidence="9">
    <location>
        <begin position="993"/>
        <end position="1012"/>
    </location>
</feature>
<feature type="region of interest" description="Disordered" evidence="9">
    <location>
        <begin position="1717"/>
        <end position="1749"/>
    </location>
</feature>
<keyword evidence="13" id="KW-0675">Receptor</keyword>
<feature type="region of interest" description="Disordered" evidence="9">
    <location>
        <begin position="153"/>
        <end position="247"/>
    </location>
</feature>
<evidence type="ECO:0000256" key="3">
    <source>
        <dbReference type="ARBA" id="ARBA00022481"/>
    </source>
</evidence>
<dbReference type="InterPro" id="IPR003660">
    <property type="entry name" value="HAMP_dom"/>
</dbReference>
<evidence type="ECO:0000259" key="10">
    <source>
        <dbReference type="PROSITE" id="PS50111"/>
    </source>
</evidence>
<name>A0A699GEU0_TANCI</name>
<evidence type="ECO:0000256" key="2">
    <source>
        <dbReference type="ARBA" id="ARBA00022475"/>
    </source>
</evidence>
<gene>
    <name evidence="13" type="ORF">Tci_000280</name>
</gene>
<feature type="region of interest" description="Disordered" evidence="9">
    <location>
        <begin position="363"/>
        <end position="874"/>
    </location>
</feature>
<feature type="region of interest" description="Disordered" evidence="9">
    <location>
        <begin position="2735"/>
        <end position="2757"/>
    </location>
</feature>
<feature type="compositionally biased region" description="Basic residues" evidence="9">
    <location>
        <begin position="175"/>
        <end position="187"/>
    </location>
</feature>
<feature type="compositionally biased region" description="Basic residues" evidence="9">
    <location>
        <begin position="375"/>
        <end position="386"/>
    </location>
</feature>
<feature type="compositionally biased region" description="Low complexity" evidence="9">
    <location>
        <begin position="5813"/>
        <end position="5822"/>
    </location>
</feature>
<feature type="region of interest" description="Disordered" evidence="9">
    <location>
        <begin position="6355"/>
        <end position="6385"/>
    </location>
</feature>
<feature type="domain" description="Thioredoxin" evidence="12">
    <location>
        <begin position="4890"/>
        <end position="5024"/>
    </location>
</feature>
<dbReference type="EMBL" id="BKCJ010000004">
    <property type="protein sequence ID" value="GEU28302.1"/>
    <property type="molecule type" value="Genomic_DNA"/>
</dbReference>
<dbReference type="InterPro" id="IPR004090">
    <property type="entry name" value="Chemotax_Me-accpt_rcpt"/>
</dbReference>
<dbReference type="SUPFAM" id="SSF58104">
    <property type="entry name" value="Methyl-accepting chemotaxis protein (MCP) signaling domain"/>
    <property type="match status" value="1"/>
</dbReference>
<dbReference type="GO" id="GO:0004888">
    <property type="term" value="F:transmembrane signaling receptor activity"/>
    <property type="evidence" value="ECO:0007669"/>
    <property type="project" value="InterPro"/>
</dbReference>
<feature type="compositionally biased region" description="Low complexity" evidence="9">
    <location>
        <begin position="724"/>
        <end position="735"/>
    </location>
</feature>
<evidence type="ECO:0000256" key="7">
    <source>
        <dbReference type="ARBA" id="ARBA00029447"/>
    </source>
</evidence>
<feature type="compositionally biased region" description="Basic residues" evidence="9">
    <location>
        <begin position="760"/>
        <end position="775"/>
    </location>
</feature>
<feature type="compositionally biased region" description="Low complexity" evidence="9">
    <location>
        <begin position="685"/>
        <end position="701"/>
    </location>
</feature>
<feature type="compositionally biased region" description="Basic residues" evidence="9">
    <location>
        <begin position="506"/>
        <end position="515"/>
    </location>
</feature>
<accession>A0A699GEU0</accession>
<evidence type="ECO:0000256" key="5">
    <source>
        <dbReference type="ARBA" id="ARBA00022989"/>
    </source>
</evidence>
<keyword evidence="6" id="KW-0472">Membrane</keyword>
<feature type="region of interest" description="Disordered" evidence="9">
    <location>
        <begin position="1034"/>
        <end position="1057"/>
    </location>
</feature>
<dbReference type="GO" id="GO:0007165">
    <property type="term" value="P:signal transduction"/>
    <property type="evidence" value="ECO:0007669"/>
    <property type="project" value="UniProtKB-KW"/>
</dbReference>
<dbReference type="SMART" id="SM00283">
    <property type="entry name" value="MA"/>
    <property type="match status" value="1"/>
</dbReference>
<feature type="region of interest" description="Disordered" evidence="9">
    <location>
        <begin position="5795"/>
        <end position="5835"/>
    </location>
</feature>
<feature type="region of interest" description="Disordered" evidence="9">
    <location>
        <begin position="1"/>
        <end position="98"/>
    </location>
</feature>
<dbReference type="CDD" id="cd02947">
    <property type="entry name" value="TRX_family"/>
    <property type="match status" value="1"/>
</dbReference>
<dbReference type="Pfam" id="PF00015">
    <property type="entry name" value="MCPsignal"/>
    <property type="match status" value="1"/>
</dbReference>
<evidence type="ECO:0000259" key="11">
    <source>
        <dbReference type="PROSITE" id="PS50885"/>
    </source>
</evidence>
<keyword evidence="5" id="KW-1133">Transmembrane helix</keyword>
<dbReference type="InterPro" id="IPR004089">
    <property type="entry name" value="MCPsignal_dom"/>
</dbReference>
<keyword evidence="8" id="KW-0807">Transducer</keyword>
<dbReference type="SMART" id="SM01049">
    <property type="entry name" value="Cache_2"/>
    <property type="match status" value="1"/>
</dbReference>
<proteinExistence type="inferred from homology"/>
<comment type="similarity">
    <text evidence="7">Belongs to the methyl-accepting chemotaxis (MCP) protein family.</text>
</comment>
<dbReference type="PANTHER" id="PTHR43531">
    <property type="entry name" value="PROTEIN ICFG"/>
    <property type="match status" value="1"/>
</dbReference>
<protein>
    <submittedName>
        <fullName evidence="13">Chemoreceptor McpA-like</fullName>
    </submittedName>
</protein>
<feature type="region of interest" description="Disordered" evidence="9">
    <location>
        <begin position="4129"/>
        <end position="4162"/>
    </location>
</feature>
<feature type="compositionally biased region" description="Basic residues" evidence="9">
    <location>
        <begin position="220"/>
        <end position="233"/>
    </location>
</feature>
<dbReference type="Pfam" id="PF17200">
    <property type="entry name" value="sCache_2"/>
    <property type="match status" value="1"/>
</dbReference>
<evidence type="ECO:0000256" key="4">
    <source>
        <dbReference type="ARBA" id="ARBA00022692"/>
    </source>
</evidence>
<feature type="compositionally biased region" description="Basic and acidic residues" evidence="9">
    <location>
        <begin position="1034"/>
        <end position="1044"/>
    </location>
</feature>
<feature type="compositionally biased region" description="Basic and acidic residues" evidence="9">
    <location>
        <begin position="792"/>
        <end position="801"/>
    </location>
</feature>
<keyword evidence="4" id="KW-0812">Transmembrane</keyword>
<feature type="compositionally biased region" description="Basic and acidic residues" evidence="9">
    <location>
        <begin position="890"/>
        <end position="899"/>
    </location>
</feature>
<feature type="region of interest" description="Disordered" evidence="9">
    <location>
        <begin position="281"/>
        <end position="327"/>
    </location>
</feature>
<feature type="domain" description="HAMP" evidence="11">
    <location>
        <begin position="6062"/>
        <end position="6104"/>
    </location>
</feature>
<dbReference type="PANTHER" id="PTHR43531:SF14">
    <property type="entry name" value="METHYL-ACCEPTING CHEMOTAXIS PROTEIN I-RELATED"/>
    <property type="match status" value="1"/>
</dbReference>
<sequence>MHDKFPHTAVQARQWRAAAHGGRDRPQGQGRQDHLGPPGGAGRRVSADGAPDQRQYDHRGGRQAGRRRRARPGGRAQPGRGQRHRDAGGPRRVRTALARRRAVRQARAQVYRYPAAVRPALVHPRDPAPEGGVPRYLHCRHCHAAAGAGVPDFLPAGDRQGPHAPERDHAAGAGRGHHHGAGVRRPVRLPAPDPHAGGQQQDRHAPHAPRVRPPAGAAHRFFRDHQRRRHHAPHAAAGKDPQFSHRPAVLHGARPDLAAGVHSHPVQLFVQADPDRAAVCRPDRRRGAGHGAHVPAPPERALHGRGPAPGHAGGNHPRHAHRQGAGHRTVATAHLGPAFGRSDHHALPRGADIDCRQFRHRFPGQDAAGDADRGGRRRRVRQHAVGRRADRVPDAVGPRDATADFAGGPGQRIPGNRAVGAHAGRGHEPGAGRARGRHRPASRARWRDQVRQCDLPLSGRAEPGAQQGQFHDREGHGGGHRRPVRLGQDHVDQADPGTVSAAGGHRALRRYRRPRDRAVAPAAPDRRGIAGKLPVPRHGARKPVRHQARRHVRGTGGGSGGRRRRRIHRTPAAGLRHGAGRKRVQPVGRPEAAAVDCPHARGAPAHPDPGRGGVRARPGIGSDFHRQPVEDRRGPHGGDDFAPPVHAATLTSTYGTSKPVTSDPAQEGSDRDRLPAGRRRHRARPAAALRAADPALAGADPGRLHHLGQRLAGGQGGHRPRPPGQSAAQYRAAAARHVDHPEHRRARGAGGEKRPAAGHARPHAGRHRSGQRRRPPAAAAVGRTARQLRGTKKQDGPEHRTPARQPGNQQARPADPGPARQVPARSGSDAGAAGGGKLRRQDAPAGSARPPPGSGTRHGHAAQQGHRDGQRAGVGAGRTLRLRAQLAAESDGRSADGHARPRRHQRAAGQGRQAPENGADGGAGRWRGAGNRQVLGGVCRARSGAAVYAGADRRRAGGGSAGRFGRHRLHQAGHAGPHQGRCVHVHEARHARRQSAHREPGFVQARHGRQERRRHGHLLHEPDSLHGRFEKRAARRAADARHDGLGGNRGGPAHGDVVPAVPAHAGAGRIDPRAVIPPRTAKAGDGMRIAASGAGFIARSGDAGAPGPVQHALAMRFHALVEDHVAEAQHAVVEHGNVGGRGNAHLFQRIHGVLLERLAVVRGLFAAAVDFELQRAATVRRILGRLDRRRIRAAGQDIVVVDVEPQVLDQRPIETHRHQVDRRGLQLRGRLLDVRRRVLRDARQHRQRQRAHQAAVAHLGAVGKAHRALRRVDGDGGMAGADVGGGDQRRNKRLVAALLRVAHLLGVIGIGRGGGHGAEQDFVQFRAAHALADPVGRKCAGRRGPVFLRVADRVAFGDAVAVLVAQPALVIVPGQRGRAGQERLDQRHLVGRVERRQVVLHRVLEPAVALEAVRVRRMRDVRRLVENRAHLVFGGKAQVHRVVEAEAVDRKIVEQAAGAVARFEDDGRAAAFARLEGGAQAGDAAAQDHHIGGQAGAPVRHVGPAQHGHLPVGRHFVVGDARLAGKAGGRRRLDVHRDAGQCHDGRHVFAARGIAAVDAVDHAGHVGGGQLQQAGGDVAVPARHAALFGVRFQVAAGRQCGARFIHAAGHEILGVGGAAAKEPAGAHDQVAGVRRQHALFAQQLAAVMVRGGCGRVVFAPGRGAGSAVQAGAGDEHHAHAGQRGRLRQQFRQQEIIAVAVVGRGFARFHVDPIRRRARAAPAPRTGRRARPPPASRRCPAGRRRRSAAASCVTPQRVRFQRGVARFRRIVGDAGHVEHQVYTGTDAAERYPVAGRHGQARILGAIDAAQHMAELAACVVAQIKAHGAFGHYQVQLHAAVLFPAFYGALVDGGEIGFAETGVAVVGGLECVVDVAQRVGNAAQRLADLGLGQRKRIGRLAVVAVIPVADEIDQLSVLQVGFPLEVEQRLVAIELEQARFVERDVGGDLVGVARVGEMPRCAQVLEQVQHRAILFRAGAEVERLAVQPGVARQRGAQRQVAAQRFQHVLPWPGGRRAADFHRLAFGPAAHAVDHDAVARPVAAADHVAGASGCHAHVAAGLAHERFHVRVDDDFSRALGAAVDVASAQVVGFLVTPHPLDVLVAFVGRDHHGHAMRVEQAQRLEHVGGAHHVGGDGADRIAVRSGDDRLRRQVEHEVGLEAGHHPHQCGQVAHVAQVVFDIGFESGLFEDRGHGGHAVRVAGHGGAQLEQPRGLVAQRVHRLPEAVVLVRGQLAAGGQRLERLALPRGVVARNQVDHLRLEHEEAAVDHAAVAFRLFLERAHAAVLDVERAEAAGRIRGRERGVDAGRAVEVDHLVDIDVGHAVAIGEAEVFLVLDVVAHAAQAPARHRILAGIDQRHFPRFGVLLVHLHFVVAHVEGDVGHVQEVVGEVFLDDVALVAAADHEVVDAVVRVHLHDMPEHRLAADFHHRLRFEGGLLADAATEAARQYHCFHGLFPDLLVKVEGSGARAEIGQHGHRPGDHVVPAMPVQVLLQQHGVEALGAEAGIAFLLAVALDVGGAHEVVGGQLHAGDDVAEPAHRDKGGGAGRNEGVLAEEIGSLVLVHGAGIDRRAKVHQQVARLGHGSVLAQHAAGKLHQRRHDHGAAVAIKMLGQGARQQVGMGVAVKAAQLAQRFGEREAAVVADAEHAVGRFVGQQAAQREQGGKLAQVLVAERQVGIAFGERDTHRRHIAAGADHGQKVGQRPVGLLVVGGDGGARGQVTEYACRVAGRDSMRGHRACDDSAGAHHGAGADGQPRQDGGAATDGRAFLYYGLRKRVRKLPGAGHDVIGERHIGTDERTVAHAQAIPQIIAAFDGHLVADHHIVLDEAMGIDVALRADPRALQNDGELPYPGVGADGGRLHVRQCVNACSALRGGSLRPAGNRLRGSRIRRMPVAGAAPPDSGRWCRPGARPAVAPGGRAGRGAPRTGGDGTALGIAGVQLRQLDGQQCSLQFIEARVIARHFVVILDLGTVVAEGADAIGQGVVVGGDGAAIAQRTEVLARVETERGGVAQLADHAVVVAGAVGLGRVLDQLEAVARGDIAQRRHVGRLAVQVHGQDGAGARRNGRFDQRRIEVEGRFDRFHRNRAGAAMADRQPGGNEGIAWNDDFVAGADAVTFEDQENGVEAVGHADAVLAVAVGGEAFFERGGFSAQYIPARVQHAVECGLEFGGLGEIDCFKVKEWNAHNALCLLLRLTGCCDEVVVVVIVVLGIVQGRGQHQADAAGREVFHFAPHHARHIQAVVRTVERDFFAARAVVDDHVETARHGNEQLLQRHVAVPRARGTARHVVQVVHALDVERYVDTAFDHGEVAARIMVLGEVDDATLVDMGHGNSFEITGQAGLSCQQFFGVDDAGFMTDHQEVDVVGKTVSEMRIGVDVGIRVEPWVVAEITEFFVQIKRLAAARQVDIRRHVRQALGEIMAADAEQVLVAQRPQSFAAEHDAGKFTDKVAHAQRHRPVQVASFQAAVGLVRAARLGALVVGIDHLGRGKHQLVLRRHFHRRHHAFHAKRVQQVVVEQRLDVVALGREQRRQHIVFANDGAALVHDSREAGADVPDGVGRAVIADQDFRVQVSLPDRRTQARLEVGCLVRRDDDTDFGLNATLQVQHLPPVRPRPSSGHGRDDILPWQRILHGHDRIDAAGARHQADRRQVFFTCGLVDDAGAAAADLETGLLEQVQRRAPREQPLAGLLHAIRTVAEIAGVQARLDAPVLEVADGGHHLAARRDAGADLRQQRPGVVHQVQGFIEHPAVGAPHMVPHVRSRLRHVGVEHKVAMGARGLCLHRIELDAGVVDDRVARFIGLGESAVAAVHLDNLARLQRHELEQIGIDGGARAGQVVMVAAGADHRALPVVLDVMAVRGLGGKIFADPVDAGNQLVAARVVDGQHGGNQRRAVLDRHRPLAHHVDIGEHARRVQVAHHAVGAVIPLFVDRLDAAHAVHARAQPLMHGFDKAAAEDFHIRIEEQHLAGQPQVVDGPGQSRTVVDVVAERDELDIVEGGCDGADFLGHVRVGAVDHVHAVAVELAQRAQQRLDQVGRVVRNGDDRNLVDAHRRCRRFLRRAHRVLRRGQARRRRFRHALQRRFEMAHEAGAVEQRASQAVGRQLALHGGNPGRVGRQRHGQVLVVGKVIGDQLRQVHRAQQAARHARREGLAGAGDQRQARPQRVAGRGARVERVGVQEQVGQLVARQVFGRHGARIKNQAVAVDAGLFGVAPQVVAHFRVVGHQPQHAVRYPAQDVHPGGKHVGRELEVVVERAEHEGIVRQVDAGAGGRGRDRALAVVDLERVGHVERLLAEVRGHLGRDQEFVGHHVVDAGQAGAAGEAEVGHLHRRRPVRQDVGTGAQRQPVQVHQDVDLVGADGARGLLVGHGVDADVMVHGLDHAGAQRRAVVAAPAERVDFDLAAVVQLVQLGRQDRHRVRAEVRRQVADAQALVAVAVRAGERRHGRVDLVGHETARGGQLLGRIVGRAEHGQRRRAFQHGRLRNVFEAAVHGPGALLLAQVHPVRHHVRLLRIDVQAARQHRFRLRVALADFQQAAQVVERLHVQRGRGPDVRFQAAVEDGLPGGQRLFRAAGTLEQAAQVQTRFHEIRVAGHRLAQGRLGAGLVARIGQHHGQVEAGGVEQRRVRVGDPAAVQGDGGGHLAAFGEHGRRAEQVGNRQRPARGQRHHVAQRAGVFWSGGNGSGHGRAERGEMPPYAVYARHLRTADPAAARRPSAHLCLPSRRVVAEQRHARFARRRGAGAIAAGAGPDSCAGHVGRRVLPDGLARRARGAGRRLWLSRPARAVRRGRRRLPGPGRPRVPAGRVGAYAPLLRRVRDAAATAGRRALLQVPALRHDGVSAHLAGHDGVDPQGRFGAAGHAHQLAPVVAVSSFADGGVHGRLPRWRNSRGRQRDCRSALVRTGRRMARCAGERVGGGAITQRPPSQAMNIADAFGQARTQQRPLLLYWGAVWCPPCNRLKSEIFAHEDFIARQDALVFYHLDGDSPGAQALGARYRLRSYPTLVLFAPDGSEITRLPCELGGEEFVAALDDALAVHAAGSSAALALDAALTGARAPSAPEWSLLAHYSWDTDEGALLGARDAAAVLWSLVAACDAAGARATGMRLQLHAQLASAGRHTDPVANGEALLAIARDATLARQNMDLFTNHGVTLIKFAGRREAVAAALSAEAARWADDMWLGAPDRLAAVRLQMRLSRLLGPSQGLQDVVRARVEQALAEATDPYQRHTLVNTAVSALNDAGLAEQAQQVLLDELPRSHAPYYFMLSLAAAARRRGDAAGVLDWYGKAWQAAVGPATRLQWGVTYLLAVRELAPQDAGRVEALLRADIAAAGADADQQRSLAQLRKRPLRHAVHGRHRRPDSPRLATSGTADPRIYQRIYCKTSAHHLVAAVAGGLADEVEAVAEDHHRHAGLGKLELIAAVKIAEFQAAFRLDHAALLARHGRHHVVGAGLAHAAQLDRTGTAPDVDAVDVEIDHREHDGALGRDRQRGIGFGDLEQRGHAAGIVARAVEDLLRTGTGQRVIDAEMVPVRRVQHHFVPELRIGAVDARHHVMRGDGAPGIDFREVERGAQRHRLEVAPGRLLGQLVEIEAGRLDQVARAVVLQPARHQRKFGVRFAGVDEKILVAPGVAHDVPGRAGGFGVMNDQRACCAEAGGHFQFIRCAAIVADRRAGKHFAVGYGRVVDQHDQRLALQIGALVVIPLELGRLDAVADKHQFRAVQVHVLLRARRPGHVIVAEFQLTGVAADVVTERGIAGNGCHRHGLYIAAIGIARRQAQLFELLLQVIDREAFARRARRAALELVGRQRGDVGQPAGAVDPGRGRGRRGSVAARNARGQQRRRQELTSTETKETAMDHLSFQQKLWVPLLCSLLCITAIFGYQAVQTRALRFEERKNELRHIDDAGLSIVKQFGDKAAAGAMTQAEAQKQALAMIKGLRYGKDGYITITRGTVSLMNPFKAETDGKDLVDTKDPNGTYLYRDILAAGSSPTGEGFVNYHWTRPGTTEPVPKLSRVQRYAPWEWNLVTGVYTDDIDAAFRSSLLTSAGWLLGVCGLLWGIVSAVNRSVRRSIGADPGYVGEVARRIADGDLRTEIRTDAGDTDSILAAMKAMQARLSETIGDIRRSADTIATASGEIATGNMDLSARTESQASSLEETAASMEELTSTVTQNAANAVQANTLVQSASSVAAQGGKVVSQVVQTMDTINASATRIVDIISVIDGIAFQTNILALNAAVEAARAGEQGRGFAVVASEVRNLAQRSAAAAREIKELINSSVTSINAGSALVAEAGTTMDQVVASVSRVTQIMSAISDASSEQSTGIGHVNMAITEMDSVTQQNAALVEQAAAAAGSMQEQASNLAELVSRFRLGGEGSGGSGASQRRSQPLVAERPIPKRPALSR</sequence>
<feature type="domain" description="Methyl-accepting transducer" evidence="10">
    <location>
        <begin position="6109"/>
        <end position="6338"/>
    </location>
</feature>
<evidence type="ECO:0000256" key="9">
    <source>
        <dbReference type="SAM" id="MobiDB-lite"/>
    </source>
</evidence>
<dbReference type="Gene3D" id="3.30.450.20">
    <property type="entry name" value="PAS domain"/>
    <property type="match status" value="1"/>
</dbReference>
<dbReference type="PROSITE" id="PS51352">
    <property type="entry name" value="THIOREDOXIN_2"/>
    <property type="match status" value="1"/>
</dbReference>
<organism evidence="13">
    <name type="scientific">Tanacetum cinerariifolium</name>
    <name type="common">Dalmatian daisy</name>
    <name type="synonym">Chrysanthemum cinerariifolium</name>
    <dbReference type="NCBI Taxonomy" id="118510"/>
    <lineage>
        <taxon>Eukaryota</taxon>
        <taxon>Viridiplantae</taxon>
        <taxon>Streptophyta</taxon>
        <taxon>Embryophyta</taxon>
        <taxon>Tracheophyta</taxon>
        <taxon>Spermatophyta</taxon>
        <taxon>Magnoliopsida</taxon>
        <taxon>eudicotyledons</taxon>
        <taxon>Gunneridae</taxon>
        <taxon>Pentapetalae</taxon>
        <taxon>asterids</taxon>
        <taxon>campanulids</taxon>
        <taxon>Asterales</taxon>
        <taxon>Asteraceae</taxon>
        <taxon>Asteroideae</taxon>
        <taxon>Anthemideae</taxon>
        <taxon>Anthemidinae</taxon>
        <taxon>Tanacetum</taxon>
    </lineage>
</organism>
<dbReference type="FunFam" id="1.10.287.950:FF:000001">
    <property type="entry name" value="Methyl-accepting chemotaxis sensory transducer"/>
    <property type="match status" value="1"/>
</dbReference>
<dbReference type="InterPro" id="IPR036249">
    <property type="entry name" value="Thioredoxin-like_sf"/>
</dbReference>
<dbReference type="PROSITE" id="PS50885">
    <property type="entry name" value="HAMP"/>
    <property type="match status" value="1"/>
</dbReference>
<dbReference type="Gene3D" id="1.10.287.950">
    <property type="entry name" value="Methyl-accepting chemotaxis protein"/>
    <property type="match status" value="1"/>
</dbReference>
<feature type="compositionally biased region" description="Basic residues" evidence="9">
    <location>
        <begin position="5337"/>
        <end position="5346"/>
    </location>
</feature>
<reference evidence="13" key="1">
    <citation type="journal article" date="2019" name="Sci. Rep.">
        <title>Draft genome of Tanacetum cinerariifolium, the natural source of mosquito coil.</title>
        <authorList>
            <person name="Yamashiro T."/>
            <person name="Shiraishi A."/>
            <person name="Satake H."/>
            <person name="Nakayama K."/>
        </authorList>
    </citation>
    <scope>NUCLEOTIDE SEQUENCE</scope>
</reference>
<feature type="compositionally biased region" description="Basic and acidic residues" evidence="9">
    <location>
        <begin position="623"/>
        <end position="639"/>
    </location>
</feature>
<evidence type="ECO:0000256" key="1">
    <source>
        <dbReference type="ARBA" id="ARBA00004651"/>
    </source>
</evidence>
<keyword evidence="3" id="KW-0488">Methylation</keyword>
<feature type="compositionally biased region" description="Basic residues" evidence="9">
    <location>
        <begin position="434"/>
        <end position="444"/>
    </location>
</feature>
<evidence type="ECO:0000259" key="12">
    <source>
        <dbReference type="PROSITE" id="PS51352"/>
    </source>
</evidence>